<keyword evidence="5 15" id="KW-0808">Transferase</keyword>
<dbReference type="CDD" id="cd00082">
    <property type="entry name" value="HisKA"/>
    <property type="match status" value="1"/>
</dbReference>
<dbReference type="PANTHER" id="PTHR45569">
    <property type="entry name" value="SENSOR PROTEIN KDPD"/>
    <property type="match status" value="1"/>
</dbReference>
<keyword evidence="11" id="KW-0902">Two-component regulatory system</keyword>
<dbReference type="Gene3D" id="1.20.120.620">
    <property type="entry name" value="Backbone structure of the membrane domain of e. Coli histidine kinase receptor kdpd"/>
    <property type="match status" value="1"/>
</dbReference>
<dbReference type="GO" id="GO:0004673">
    <property type="term" value="F:protein histidine kinase activity"/>
    <property type="evidence" value="ECO:0007669"/>
    <property type="project" value="UniProtKB-EC"/>
</dbReference>
<evidence type="ECO:0000256" key="7">
    <source>
        <dbReference type="ARBA" id="ARBA00022741"/>
    </source>
</evidence>
<comment type="catalytic activity">
    <reaction evidence="1">
        <text>ATP + protein L-histidine = ADP + protein N-phospho-L-histidine.</text>
        <dbReference type="EC" id="2.7.13.3"/>
    </reaction>
</comment>
<keyword evidence="4" id="KW-0597">Phosphoprotein</keyword>
<feature type="transmembrane region" description="Helical" evidence="13">
    <location>
        <begin position="477"/>
        <end position="495"/>
    </location>
</feature>
<dbReference type="Pfam" id="PF13492">
    <property type="entry name" value="GAF_3"/>
    <property type="match status" value="1"/>
</dbReference>
<dbReference type="InterPro" id="IPR006016">
    <property type="entry name" value="UspA"/>
</dbReference>
<dbReference type="EMBL" id="CP155573">
    <property type="protein sequence ID" value="XFO68596.1"/>
    <property type="molecule type" value="Genomic_DNA"/>
</dbReference>
<dbReference type="SMART" id="SM00388">
    <property type="entry name" value="HisKA"/>
    <property type="match status" value="1"/>
</dbReference>
<keyword evidence="16" id="KW-1185">Reference proteome</keyword>
<dbReference type="InterPro" id="IPR027417">
    <property type="entry name" value="P-loop_NTPase"/>
</dbReference>
<feature type="transmembrane region" description="Helical" evidence="13">
    <location>
        <begin position="427"/>
        <end position="445"/>
    </location>
</feature>
<dbReference type="InterPro" id="IPR004358">
    <property type="entry name" value="Sig_transdc_His_kin-like_C"/>
</dbReference>
<dbReference type="Gene3D" id="3.40.50.620">
    <property type="entry name" value="HUPs"/>
    <property type="match status" value="1"/>
</dbReference>
<dbReference type="InterPro" id="IPR036097">
    <property type="entry name" value="HisK_dim/P_sf"/>
</dbReference>
<accession>A0ABZ3ISQ5</accession>
<dbReference type="Gene3D" id="3.30.565.10">
    <property type="entry name" value="Histidine kinase-like ATPase, C-terminal domain"/>
    <property type="match status" value="1"/>
</dbReference>
<evidence type="ECO:0000256" key="3">
    <source>
        <dbReference type="ARBA" id="ARBA00012438"/>
    </source>
</evidence>
<evidence type="ECO:0000313" key="16">
    <source>
        <dbReference type="Proteomes" id="UP000216752"/>
    </source>
</evidence>
<dbReference type="InterPro" id="IPR038318">
    <property type="entry name" value="KdpD_sf"/>
</dbReference>
<dbReference type="SUPFAM" id="SSF55781">
    <property type="entry name" value="GAF domain-like"/>
    <property type="match status" value="1"/>
</dbReference>
<dbReference type="InterPro" id="IPR003594">
    <property type="entry name" value="HATPase_dom"/>
</dbReference>
<dbReference type="InterPro" id="IPR029016">
    <property type="entry name" value="GAF-like_dom_sf"/>
</dbReference>
<reference evidence="15" key="1">
    <citation type="submission" date="2024-05" db="EMBL/GenBank/DDBJ databases">
        <title>Isolation and characterization of Sporomusa carbonis sp. nov., a carboxydotrophic hydrogenogen in the genus of Sporomusa isolated from a charcoal burning pile.</title>
        <authorList>
            <person name="Boeer T."/>
            <person name="Rosenbaum F."/>
            <person name="Eysell L."/>
            <person name="Mueller V."/>
            <person name="Daniel R."/>
            <person name="Poehlein A."/>
        </authorList>
    </citation>
    <scope>NUCLEOTIDE SEQUENCE [LARGE SCALE GENOMIC DNA]</scope>
    <source>
        <strain evidence="15">DSM 10669</strain>
    </source>
</reference>
<dbReference type="InterPro" id="IPR025201">
    <property type="entry name" value="KdpD_TM"/>
</dbReference>
<dbReference type="PRINTS" id="PR00344">
    <property type="entry name" value="BCTRLSENSOR"/>
</dbReference>
<comment type="subcellular location">
    <subcellularLocation>
        <location evidence="2">Membrane</location>
        <topology evidence="2">Multi-pass membrane protein</topology>
    </subcellularLocation>
</comment>
<sequence>MYMKQENRADPDTLLQKISRSEMGKLTVLLGASAGVGKTYNMLETAHERLREGIDIVIGWVETHGRKETEGLVSGLPVILPTMITYRGKTMQEMDIDAILVRRPDIVLVDELAHTNVQGSRHVRRFQDVEEILKAGINVYTTLNIQHIESLNDVVAQITGIIVRETVPDYVVEQADNVQLIDISPQDLIKRLQEGKVYVAGQAEQALQNFFRQGNINALREMALRFMARRVDSDLSEYMREHKIDGPWPASGKVMVCVGASPFSAQLIRAACRLAAGLQAEWLAVHIETNDRFSQKEKECQRDRVARNMRLAEELGAKTISIAGRDLLHELLDVARNNNVTAIVIGKPQHSRLRDLVHESVVNKLIRYSGGINVYVIQAQKEQQNRNTHINTEGASVHGKWQYYLMSFGMTMAISGFGWFFKDLIEIINIALLYQLPVTLSAFWWGRWPSYFTAVSSMILFDFLFIPPILTFTVYDLRYIWSFITFLIVAFVIGGRTEFLREEAALARQRERSIRSLYSFSKEIAAVVDLETITRSFAIQAADTLGRRVMVLLPDEHNQLMVCAEHEAGVAVEQYTNHLIENSAEAAVAAWVFAHCEAAGHSADTLPSAEYLYLPLFTQERIVGVLGIKIIEKLITPEQRRLMEAWAGLAAIAIERVQLTEKAREAALLLESDKLKSTLFNSVSHELRTPLSSIIGSALTLRDAAQHCSYEEKNELWDNIIDGGKRMVRVVANLLDTARLEGGTFQLKNDWCDLQDIIGVALRQVEDQIKERPIQFNIPSDVPIVRGDSRLLEQVMVNLIDNALKYSPSNSPVEISIVTDKNRVQVSIADRGIGIPTADLSHIFDKFYRAKQIESNINGIGLGLSICRTIIEAHNGKIWSENRKDKGAIIHFYIPLHEQDKMLMDQEGGIFNGH</sequence>
<keyword evidence="9" id="KW-0067">ATP-binding</keyword>
<dbReference type="Gene3D" id="1.10.287.130">
    <property type="match status" value="1"/>
</dbReference>
<name>A0ABZ3ISQ5_9FIRM</name>
<dbReference type="SUPFAM" id="SSF52402">
    <property type="entry name" value="Adenine nucleotide alpha hydrolases-like"/>
    <property type="match status" value="1"/>
</dbReference>
<dbReference type="PANTHER" id="PTHR45569:SF1">
    <property type="entry name" value="SENSOR PROTEIN KDPD"/>
    <property type="match status" value="1"/>
</dbReference>
<dbReference type="SUPFAM" id="SSF47384">
    <property type="entry name" value="Homodimeric domain of signal transducing histidine kinase"/>
    <property type="match status" value="1"/>
</dbReference>
<dbReference type="Proteomes" id="UP000216752">
    <property type="component" value="Chromosome"/>
</dbReference>
<keyword evidence="10 13" id="KW-1133">Transmembrane helix</keyword>
<dbReference type="Pfam" id="PF02518">
    <property type="entry name" value="HATPase_c"/>
    <property type="match status" value="1"/>
</dbReference>
<dbReference type="EC" id="2.7.13.3" evidence="3"/>
<dbReference type="InterPro" id="IPR005467">
    <property type="entry name" value="His_kinase_dom"/>
</dbReference>
<dbReference type="InterPro" id="IPR052023">
    <property type="entry name" value="Histidine_kinase_KdpD"/>
</dbReference>
<keyword evidence="8" id="KW-0418">Kinase</keyword>
<evidence type="ECO:0000256" key="12">
    <source>
        <dbReference type="ARBA" id="ARBA00023136"/>
    </source>
</evidence>
<evidence type="ECO:0000256" key="4">
    <source>
        <dbReference type="ARBA" id="ARBA00022553"/>
    </source>
</evidence>
<dbReference type="Gene3D" id="3.30.450.40">
    <property type="match status" value="1"/>
</dbReference>
<dbReference type="InterPro" id="IPR014729">
    <property type="entry name" value="Rossmann-like_a/b/a_fold"/>
</dbReference>
<evidence type="ECO:0000256" key="10">
    <source>
        <dbReference type="ARBA" id="ARBA00022989"/>
    </source>
</evidence>
<evidence type="ECO:0000256" key="9">
    <source>
        <dbReference type="ARBA" id="ARBA00022840"/>
    </source>
</evidence>
<evidence type="ECO:0000256" key="6">
    <source>
        <dbReference type="ARBA" id="ARBA00022692"/>
    </source>
</evidence>
<evidence type="ECO:0000256" key="1">
    <source>
        <dbReference type="ARBA" id="ARBA00000085"/>
    </source>
</evidence>
<keyword evidence="12 13" id="KW-0472">Membrane</keyword>
<dbReference type="RefSeq" id="WP_245867787.1">
    <property type="nucleotide sequence ID" value="NZ_CP155573.1"/>
</dbReference>
<dbReference type="CDD" id="cd01987">
    <property type="entry name" value="USP_KdpD-like"/>
    <property type="match status" value="1"/>
</dbReference>
<dbReference type="SUPFAM" id="SSF55874">
    <property type="entry name" value="ATPase domain of HSP90 chaperone/DNA topoisomerase II/histidine kinase"/>
    <property type="match status" value="1"/>
</dbReference>
<evidence type="ECO:0000313" key="15">
    <source>
        <dbReference type="EMBL" id="XFO68596.1"/>
    </source>
</evidence>
<dbReference type="Pfam" id="PF02702">
    <property type="entry name" value="KdpD"/>
    <property type="match status" value="1"/>
</dbReference>
<protein>
    <recommendedName>
        <fullName evidence="3">histidine kinase</fullName>
        <ecNumber evidence="3">2.7.13.3</ecNumber>
    </recommendedName>
</protein>
<dbReference type="Gene3D" id="3.40.50.300">
    <property type="entry name" value="P-loop containing nucleotide triphosphate hydrolases"/>
    <property type="match status" value="1"/>
</dbReference>
<dbReference type="InterPro" id="IPR003852">
    <property type="entry name" value="Sig_transdc_His_kinase_KdpD_N"/>
</dbReference>
<organism evidence="15 16">
    <name type="scientific">Sporomusa silvacetica DSM 10669</name>
    <dbReference type="NCBI Taxonomy" id="1123289"/>
    <lineage>
        <taxon>Bacteria</taxon>
        <taxon>Bacillati</taxon>
        <taxon>Bacillota</taxon>
        <taxon>Negativicutes</taxon>
        <taxon>Selenomonadales</taxon>
        <taxon>Sporomusaceae</taxon>
        <taxon>Sporomusa</taxon>
    </lineage>
</organism>
<evidence type="ECO:0000256" key="13">
    <source>
        <dbReference type="SAM" id="Phobius"/>
    </source>
</evidence>
<evidence type="ECO:0000256" key="8">
    <source>
        <dbReference type="ARBA" id="ARBA00022777"/>
    </source>
</evidence>
<dbReference type="InterPro" id="IPR003018">
    <property type="entry name" value="GAF"/>
</dbReference>
<keyword evidence="6 13" id="KW-0812">Transmembrane</keyword>
<dbReference type="Pfam" id="PF00512">
    <property type="entry name" value="HisKA"/>
    <property type="match status" value="1"/>
</dbReference>
<keyword evidence="7" id="KW-0547">Nucleotide-binding</keyword>
<gene>
    <name evidence="15" type="primary">kdpD_3</name>
    <name evidence="15" type="ORF">SPSIL_048190</name>
</gene>
<dbReference type="CDD" id="cd00075">
    <property type="entry name" value="HATPase"/>
    <property type="match status" value="1"/>
</dbReference>
<dbReference type="PROSITE" id="PS50109">
    <property type="entry name" value="HIS_KIN"/>
    <property type="match status" value="1"/>
</dbReference>
<evidence type="ECO:0000256" key="2">
    <source>
        <dbReference type="ARBA" id="ARBA00004141"/>
    </source>
</evidence>
<feature type="transmembrane region" description="Helical" evidence="13">
    <location>
        <begin position="401"/>
        <end position="420"/>
    </location>
</feature>
<dbReference type="InterPro" id="IPR003661">
    <property type="entry name" value="HisK_dim/P_dom"/>
</dbReference>
<dbReference type="Pfam" id="PF00582">
    <property type="entry name" value="Usp"/>
    <property type="match status" value="1"/>
</dbReference>
<evidence type="ECO:0000256" key="5">
    <source>
        <dbReference type="ARBA" id="ARBA00022679"/>
    </source>
</evidence>
<dbReference type="InterPro" id="IPR036890">
    <property type="entry name" value="HATPase_C_sf"/>
</dbReference>
<feature type="domain" description="Histidine kinase" evidence="14">
    <location>
        <begin position="682"/>
        <end position="898"/>
    </location>
</feature>
<dbReference type="SMART" id="SM00387">
    <property type="entry name" value="HATPase_c"/>
    <property type="match status" value="1"/>
</dbReference>
<proteinExistence type="predicted"/>
<evidence type="ECO:0000256" key="11">
    <source>
        <dbReference type="ARBA" id="ARBA00023012"/>
    </source>
</evidence>
<evidence type="ECO:0000259" key="14">
    <source>
        <dbReference type="PROSITE" id="PS50109"/>
    </source>
</evidence>
<feature type="transmembrane region" description="Helical" evidence="13">
    <location>
        <begin position="451"/>
        <end position="470"/>
    </location>
</feature>
<dbReference type="Pfam" id="PF13493">
    <property type="entry name" value="DUF4118"/>
    <property type="match status" value="1"/>
</dbReference>